<keyword evidence="3" id="KW-0175">Coiled coil</keyword>
<dbReference type="PANTHER" id="PTHR14240">
    <property type="entry name" value="RETINITIS PIGMENTOSA GTPASE REGULATOR-INTERACTING PROTEIN"/>
    <property type="match status" value="1"/>
</dbReference>
<dbReference type="WBParaSite" id="TASK_0000046501-mRNA-1">
    <property type="protein sequence ID" value="TASK_0000046501-mRNA-1"/>
    <property type="gene ID" value="TASK_0000046501"/>
</dbReference>
<dbReference type="STRING" id="60517.A0A0R3VTB1"/>
<dbReference type="SUPFAM" id="SSF49562">
    <property type="entry name" value="C2 domain (Calcium/lipid-binding domain, CaLB)"/>
    <property type="match status" value="1"/>
</dbReference>
<comment type="subcellular location">
    <subcellularLocation>
        <location evidence="1">Cell projection</location>
        <location evidence="1">Cilium</location>
    </subcellularLocation>
</comment>
<protein>
    <submittedName>
        <fullName evidence="10">C2-C2_1 domain-containing protein</fullName>
    </submittedName>
</protein>
<dbReference type="EMBL" id="UYRS01000059">
    <property type="protein sequence ID" value="VDK21004.1"/>
    <property type="molecule type" value="Genomic_DNA"/>
</dbReference>
<dbReference type="Gene3D" id="2.60.40.150">
    <property type="entry name" value="C2 domain"/>
    <property type="match status" value="1"/>
</dbReference>
<evidence type="ECO:0000256" key="6">
    <source>
        <dbReference type="SAM" id="MobiDB-lite"/>
    </source>
</evidence>
<feature type="domain" description="RPGR-interacting protein 1 first C2" evidence="7">
    <location>
        <begin position="112"/>
        <end position="227"/>
    </location>
</feature>
<feature type="compositionally biased region" description="Polar residues" evidence="6">
    <location>
        <begin position="330"/>
        <end position="344"/>
    </location>
</feature>
<dbReference type="InterPro" id="IPR035892">
    <property type="entry name" value="C2_domain_sf"/>
</dbReference>
<evidence type="ECO:0000313" key="10">
    <source>
        <dbReference type="WBParaSite" id="TASK_0000046501-mRNA-1"/>
    </source>
</evidence>
<dbReference type="OrthoDB" id="2133912at2759"/>
<name>A0A0R3VTB1_TAEAS</name>
<gene>
    <name evidence="8" type="ORF">TASK_LOCUS466</name>
</gene>
<evidence type="ECO:0000256" key="1">
    <source>
        <dbReference type="ARBA" id="ARBA00004138"/>
    </source>
</evidence>
<comment type="similarity">
    <text evidence="2">Belongs to the RPGRIP1 family.</text>
</comment>
<evidence type="ECO:0000313" key="9">
    <source>
        <dbReference type="Proteomes" id="UP000282613"/>
    </source>
</evidence>
<organism evidence="10">
    <name type="scientific">Taenia asiatica</name>
    <name type="common">Asian tapeworm</name>
    <dbReference type="NCBI Taxonomy" id="60517"/>
    <lineage>
        <taxon>Eukaryota</taxon>
        <taxon>Metazoa</taxon>
        <taxon>Spiralia</taxon>
        <taxon>Lophotrochozoa</taxon>
        <taxon>Platyhelminthes</taxon>
        <taxon>Cestoda</taxon>
        <taxon>Eucestoda</taxon>
        <taxon>Cyclophyllidea</taxon>
        <taxon>Taeniidae</taxon>
        <taxon>Taenia</taxon>
    </lineage>
</organism>
<accession>A0A0R3VTB1</accession>
<dbReference type="InterPro" id="IPR031139">
    <property type="entry name" value="RPGRIP1_fam"/>
</dbReference>
<dbReference type="GO" id="GO:0005856">
    <property type="term" value="C:cytoskeleton"/>
    <property type="evidence" value="ECO:0007669"/>
    <property type="project" value="UniProtKB-ARBA"/>
</dbReference>
<dbReference type="Pfam" id="PF11618">
    <property type="entry name" value="C2-C2_1"/>
    <property type="match status" value="1"/>
</dbReference>
<evidence type="ECO:0000256" key="5">
    <source>
        <dbReference type="ARBA" id="ARBA00023273"/>
    </source>
</evidence>
<feature type="region of interest" description="Disordered" evidence="6">
    <location>
        <begin position="329"/>
        <end position="394"/>
    </location>
</feature>
<dbReference type="AlphaFoldDB" id="A0A0R3VTB1"/>
<reference evidence="10" key="1">
    <citation type="submission" date="2017-02" db="UniProtKB">
        <authorList>
            <consortium name="WormBaseParasite"/>
        </authorList>
    </citation>
    <scope>IDENTIFICATION</scope>
</reference>
<evidence type="ECO:0000313" key="8">
    <source>
        <dbReference type="EMBL" id="VDK21004.1"/>
    </source>
</evidence>
<keyword evidence="5" id="KW-0966">Cell projection</keyword>
<evidence type="ECO:0000256" key="4">
    <source>
        <dbReference type="ARBA" id="ARBA00023069"/>
    </source>
</evidence>
<keyword evidence="4" id="KW-0969">Cilium</keyword>
<evidence type="ECO:0000259" key="7">
    <source>
        <dbReference type="Pfam" id="PF11618"/>
    </source>
</evidence>
<dbReference type="InterPro" id="IPR021656">
    <property type="entry name" value="C2-C2_1"/>
</dbReference>
<keyword evidence="9" id="KW-1185">Reference proteome</keyword>
<evidence type="ECO:0000256" key="2">
    <source>
        <dbReference type="ARBA" id="ARBA00006042"/>
    </source>
</evidence>
<evidence type="ECO:0000256" key="3">
    <source>
        <dbReference type="ARBA" id="ARBA00023054"/>
    </source>
</evidence>
<reference evidence="8 9" key="2">
    <citation type="submission" date="2018-11" db="EMBL/GenBank/DDBJ databases">
        <authorList>
            <consortium name="Pathogen Informatics"/>
        </authorList>
    </citation>
    <scope>NUCLEOTIDE SEQUENCE [LARGE SCALE GENOMIC DNA]</scope>
</reference>
<proteinExistence type="inferred from homology"/>
<feature type="compositionally biased region" description="Basic and acidic residues" evidence="6">
    <location>
        <begin position="380"/>
        <end position="394"/>
    </location>
</feature>
<dbReference type="Proteomes" id="UP000282613">
    <property type="component" value="Unassembled WGS sequence"/>
</dbReference>
<dbReference type="GO" id="GO:0005929">
    <property type="term" value="C:cilium"/>
    <property type="evidence" value="ECO:0007669"/>
    <property type="project" value="UniProtKB-SubCell"/>
</dbReference>
<sequence length="394" mass="44977">MFASQGDREKQYEEMRRIHNTLQTRARTISYPTDHAHIEAAERLDRAHLLPTTRHRVAEKHQRTMKNATDQFDLIQICADTRLPESESIRIIGPGPHLALPITRSLPGERSSFEEGENLFEINLGETNLTLDQLEACPNGVLCIWRFYNFKVQSTCIVRGKRSNFNFTVQYPVIMDELFCTYLHERHYSMELYKVLPGLPSQEIGEFELGLQYLIQPDSYASTNASGTARHSVRVSRVDRCRAPKQHRQVEGEKRQQQHFVGQVLYWMGFRAPIEHSLHVYKPPATDIRLITLKESPRLDSPGVLLIEEKEGSFLGMVDILLLGLAESDGSANGTSQVHQQPSKTPKIPPRASGRKPPNLPRRSIEERATEAATALMRNNPERHRDAPKPIHKN</sequence>